<dbReference type="InterPro" id="IPR001594">
    <property type="entry name" value="Palmitoyltrfase_DHHC"/>
</dbReference>
<dbReference type="KEGG" id="tva:4761957"/>
<dbReference type="STRING" id="5722.A2ETB7"/>
<dbReference type="eggNOG" id="KOG1315">
    <property type="taxonomic scope" value="Eukaryota"/>
</dbReference>
<dbReference type="PROSITE" id="PS50216">
    <property type="entry name" value="DHHC"/>
    <property type="match status" value="1"/>
</dbReference>
<name>A2ETB7_TRIV3</name>
<dbReference type="VEuPathDB" id="TrichDB:TVAG_483450"/>
<dbReference type="InterPro" id="IPR039859">
    <property type="entry name" value="PFA4/ZDH16/20/ERF2-like"/>
</dbReference>
<keyword evidence="3 7" id="KW-0812">Transmembrane</keyword>
<evidence type="ECO:0000313" key="9">
    <source>
        <dbReference type="EMBL" id="EAY04107.1"/>
    </source>
</evidence>
<evidence type="ECO:0000256" key="7">
    <source>
        <dbReference type="RuleBase" id="RU079119"/>
    </source>
</evidence>
<feature type="transmembrane region" description="Helical" evidence="7">
    <location>
        <begin position="179"/>
        <end position="201"/>
    </location>
</feature>
<keyword evidence="6 7" id="KW-0012">Acyltransferase</keyword>
<dbReference type="Proteomes" id="UP000001542">
    <property type="component" value="Unassembled WGS sequence"/>
</dbReference>
<evidence type="ECO:0000256" key="5">
    <source>
        <dbReference type="ARBA" id="ARBA00023136"/>
    </source>
</evidence>
<evidence type="ECO:0000313" key="10">
    <source>
        <dbReference type="Proteomes" id="UP000001542"/>
    </source>
</evidence>
<dbReference type="GO" id="GO:0005783">
    <property type="term" value="C:endoplasmic reticulum"/>
    <property type="evidence" value="ECO:0000318"/>
    <property type="project" value="GO_Central"/>
</dbReference>
<evidence type="ECO:0000256" key="3">
    <source>
        <dbReference type="ARBA" id="ARBA00022692"/>
    </source>
</evidence>
<feature type="transmembrane region" description="Helical" evidence="7">
    <location>
        <begin position="146"/>
        <end position="167"/>
    </location>
</feature>
<proteinExistence type="inferred from homology"/>
<organism evidence="9 10">
    <name type="scientific">Trichomonas vaginalis (strain ATCC PRA-98 / G3)</name>
    <dbReference type="NCBI Taxonomy" id="412133"/>
    <lineage>
        <taxon>Eukaryota</taxon>
        <taxon>Metamonada</taxon>
        <taxon>Parabasalia</taxon>
        <taxon>Trichomonadida</taxon>
        <taxon>Trichomonadidae</taxon>
        <taxon>Trichomonas</taxon>
    </lineage>
</organism>
<dbReference type="GO" id="GO:0006612">
    <property type="term" value="P:protein targeting to membrane"/>
    <property type="evidence" value="ECO:0000318"/>
    <property type="project" value="GO_Central"/>
</dbReference>
<dbReference type="InParanoid" id="A2ETB7"/>
<reference evidence="9" key="2">
    <citation type="journal article" date="2007" name="Science">
        <title>Draft genome sequence of the sexually transmitted pathogen Trichomonas vaginalis.</title>
        <authorList>
            <person name="Carlton J.M."/>
            <person name="Hirt R.P."/>
            <person name="Silva J.C."/>
            <person name="Delcher A.L."/>
            <person name="Schatz M."/>
            <person name="Zhao Q."/>
            <person name="Wortman J.R."/>
            <person name="Bidwell S.L."/>
            <person name="Alsmark U.C.M."/>
            <person name="Besteiro S."/>
            <person name="Sicheritz-Ponten T."/>
            <person name="Noel C.J."/>
            <person name="Dacks J.B."/>
            <person name="Foster P.G."/>
            <person name="Simillion C."/>
            <person name="Van de Peer Y."/>
            <person name="Miranda-Saavedra D."/>
            <person name="Barton G.J."/>
            <person name="Westrop G.D."/>
            <person name="Mueller S."/>
            <person name="Dessi D."/>
            <person name="Fiori P.L."/>
            <person name="Ren Q."/>
            <person name="Paulsen I."/>
            <person name="Zhang H."/>
            <person name="Bastida-Corcuera F.D."/>
            <person name="Simoes-Barbosa A."/>
            <person name="Brown M.T."/>
            <person name="Hayes R.D."/>
            <person name="Mukherjee M."/>
            <person name="Okumura C.Y."/>
            <person name="Schneider R."/>
            <person name="Smith A.J."/>
            <person name="Vanacova S."/>
            <person name="Villalvazo M."/>
            <person name="Haas B.J."/>
            <person name="Pertea M."/>
            <person name="Feldblyum T.V."/>
            <person name="Utterback T.R."/>
            <person name="Shu C.L."/>
            <person name="Osoegawa K."/>
            <person name="de Jong P.J."/>
            <person name="Hrdy I."/>
            <person name="Horvathova L."/>
            <person name="Zubacova Z."/>
            <person name="Dolezal P."/>
            <person name="Malik S.B."/>
            <person name="Logsdon J.M. Jr."/>
            <person name="Henze K."/>
            <person name="Gupta A."/>
            <person name="Wang C.C."/>
            <person name="Dunne R.L."/>
            <person name="Upcroft J.A."/>
            <person name="Upcroft P."/>
            <person name="White O."/>
            <person name="Salzberg S.L."/>
            <person name="Tang P."/>
            <person name="Chiu C.-H."/>
            <person name="Lee Y.-S."/>
            <person name="Embley T.M."/>
            <person name="Coombs G.H."/>
            <person name="Mottram J.C."/>
            <person name="Tachezy J."/>
            <person name="Fraser-Liggett C.M."/>
            <person name="Johnson P.J."/>
        </authorList>
    </citation>
    <scope>NUCLEOTIDE SEQUENCE [LARGE SCALE GENOMIC DNA]</scope>
    <source>
        <strain evidence="9">G3</strain>
    </source>
</reference>
<reference evidence="9" key="1">
    <citation type="submission" date="2006-10" db="EMBL/GenBank/DDBJ databases">
        <authorList>
            <person name="Amadeo P."/>
            <person name="Zhao Q."/>
            <person name="Wortman J."/>
            <person name="Fraser-Liggett C."/>
            <person name="Carlton J."/>
        </authorList>
    </citation>
    <scope>NUCLEOTIDE SEQUENCE</scope>
    <source>
        <strain evidence="9">G3</strain>
    </source>
</reference>
<evidence type="ECO:0000259" key="8">
    <source>
        <dbReference type="Pfam" id="PF01529"/>
    </source>
</evidence>
<keyword evidence="5 7" id="KW-0472">Membrane</keyword>
<keyword evidence="4 7" id="KW-1133">Transmembrane helix</keyword>
<dbReference type="PANTHER" id="PTHR22883:SF445">
    <property type="entry name" value="PALMITOYLTRANSFERASE"/>
    <property type="match status" value="1"/>
</dbReference>
<evidence type="ECO:0000256" key="4">
    <source>
        <dbReference type="ARBA" id="ARBA00022989"/>
    </source>
</evidence>
<evidence type="ECO:0000256" key="6">
    <source>
        <dbReference type="ARBA" id="ARBA00023315"/>
    </source>
</evidence>
<comment type="subcellular location">
    <subcellularLocation>
        <location evidence="1">Membrane</location>
        <topology evidence="1">Multi-pass membrane protein</topology>
    </subcellularLocation>
</comment>
<evidence type="ECO:0000256" key="1">
    <source>
        <dbReference type="ARBA" id="ARBA00004141"/>
    </source>
</evidence>
<comment type="domain">
    <text evidence="7">The DHHC domain is required for palmitoyltransferase activity.</text>
</comment>
<keyword evidence="10" id="KW-1185">Reference proteome</keyword>
<protein>
    <recommendedName>
        <fullName evidence="7">Palmitoyltransferase</fullName>
        <ecNumber evidence="7">2.3.1.225</ecNumber>
    </recommendedName>
</protein>
<keyword evidence="2 7" id="KW-0808">Transferase</keyword>
<accession>A2ETB7</accession>
<sequence length="268" mass="31040">MGCFAPIGMDLVARITILFVYLGAQFLVIRYIYIEFYNVTGFHKIGWYISVSIWGVFSFLWLIAHITTSWLDAGSTELCLERRKLLIKGSLQELPPEISKHRKCEKCGLPKTERTHHCKTCGKCYFRFDHHCPIVGNCIALRNMKAFVLFNIFTAILVVDCAFSLIFYRLKQNSDFKGFMWFVLAVLLFCAAFVGFFGFSYCSNITNNRTTLERIAKLDPQRYDVGKFANAKQILGDKWYTWIFPLPNNVDGFEWADMQNRVYIVGMP</sequence>
<dbReference type="GO" id="GO:0005794">
    <property type="term" value="C:Golgi apparatus"/>
    <property type="evidence" value="ECO:0000318"/>
    <property type="project" value="GO_Central"/>
</dbReference>
<gene>
    <name evidence="9" type="ORF">TVAG_483450</name>
</gene>
<dbReference type="Pfam" id="PF01529">
    <property type="entry name" value="DHHC"/>
    <property type="match status" value="1"/>
</dbReference>
<dbReference type="RefSeq" id="XP_001316330.1">
    <property type="nucleotide sequence ID" value="XM_001316295.1"/>
</dbReference>
<feature type="domain" description="Palmitoyltransferase DHHC" evidence="8">
    <location>
        <begin position="99"/>
        <end position="216"/>
    </location>
</feature>
<feature type="transmembrane region" description="Helical" evidence="7">
    <location>
        <begin position="12"/>
        <end position="33"/>
    </location>
</feature>
<evidence type="ECO:0000256" key="2">
    <source>
        <dbReference type="ARBA" id="ARBA00022679"/>
    </source>
</evidence>
<dbReference type="AlphaFoldDB" id="A2ETB7"/>
<dbReference type="VEuPathDB" id="TrichDB:TVAGG3_0620420"/>
<dbReference type="GO" id="GO:0019706">
    <property type="term" value="F:protein-cysteine S-palmitoyltransferase activity"/>
    <property type="evidence" value="ECO:0000318"/>
    <property type="project" value="GO_Central"/>
</dbReference>
<dbReference type="PANTHER" id="PTHR22883">
    <property type="entry name" value="ZINC FINGER DHHC DOMAIN CONTAINING PROTEIN"/>
    <property type="match status" value="1"/>
</dbReference>
<dbReference type="EC" id="2.3.1.225" evidence="7"/>
<dbReference type="SMR" id="A2ETB7"/>
<dbReference type="EMBL" id="DS113485">
    <property type="protein sequence ID" value="EAY04107.1"/>
    <property type="molecule type" value="Genomic_DNA"/>
</dbReference>
<comment type="similarity">
    <text evidence="7">Belongs to the DHHC palmitoyltransferase family.</text>
</comment>
<feature type="transmembrane region" description="Helical" evidence="7">
    <location>
        <begin position="45"/>
        <end position="64"/>
    </location>
</feature>
<dbReference type="GO" id="GO:0016020">
    <property type="term" value="C:membrane"/>
    <property type="evidence" value="ECO:0007669"/>
    <property type="project" value="UniProtKB-SubCell"/>
</dbReference>
<comment type="catalytic activity">
    <reaction evidence="7">
        <text>L-cysteinyl-[protein] + hexadecanoyl-CoA = S-hexadecanoyl-L-cysteinyl-[protein] + CoA</text>
        <dbReference type="Rhea" id="RHEA:36683"/>
        <dbReference type="Rhea" id="RHEA-COMP:10131"/>
        <dbReference type="Rhea" id="RHEA-COMP:11032"/>
        <dbReference type="ChEBI" id="CHEBI:29950"/>
        <dbReference type="ChEBI" id="CHEBI:57287"/>
        <dbReference type="ChEBI" id="CHEBI:57379"/>
        <dbReference type="ChEBI" id="CHEBI:74151"/>
        <dbReference type="EC" id="2.3.1.225"/>
    </reaction>
</comment>
<dbReference type="OrthoDB" id="331948at2759"/>